<dbReference type="InterPro" id="IPR002514">
    <property type="entry name" value="Transposase_8"/>
</dbReference>
<dbReference type="PANTHER" id="PTHR33609:SF1">
    <property type="entry name" value="TRANSPOSASE"/>
    <property type="match status" value="1"/>
</dbReference>
<proteinExistence type="predicted"/>
<dbReference type="PANTHER" id="PTHR33609">
    <property type="entry name" value="LOW CALCIUM RESPONSE LOCUS PROTEIN S"/>
    <property type="match status" value="1"/>
</dbReference>
<feature type="coiled-coil region" evidence="1">
    <location>
        <begin position="54"/>
        <end position="81"/>
    </location>
</feature>
<protein>
    <submittedName>
        <fullName evidence="2">Transposase</fullName>
    </submittedName>
</protein>
<dbReference type="EMBL" id="BMHV01000011">
    <property type="protein sequence ID" value="GGF64806.1"/>
    <property type="molecule type" value="Genomic_DNA"/>
</dbReference>
<comment type="caution">
    <text evidence="2">The sequence shown here is derived from an EMBL/GenBank/DDBJ whole genome shotgun (WGS) entry which is preliminary data.</text>
</comment>
<evidence type="ECO:0000313" key="3">
    <source>
        <dbReference type="Proteomes" id="UP000632498"/>
    </source>
</evidence>
<dbReference type="GO" id="GO:0003677">
    <property type="term" value="F:DNA binding"/>
    <property type="evidence" value="ECO:0007669"/>
    <property type="project" value="InterPro"/>
</dbReference>
<reference evidence="2" key="1">
    <citation type="journal article" date="2014" name="Int. J. Syst. Evol. Microbiol.">
        <title>Complete genome sequence of Corynebacterium casei LMG S-19264T (=DSM 44701T), isolated from a smear-ripened cheese.</title>
        <authorList>
            <consortium name="US DOE Joint Genome Institute (JGI-PGF)"/>
            <person name="Walter F."/>
            <person name="Albersmeier A."/>
            <person name="Kalinowski J."/>
            <person name="Ruckert C."/>
        </authorList>
    </citation>
    <scope>NUCLEOTIDE SEQUENCE</scope>
    <source>
        <strain evidence="2">CGMCC 1.15254</strain>
    </source>
</reference>
<reference evidence="2" key="2">
    <citation type="submission" date="2020-09" db="EMBL/GenBank/DDBJ databases">
        <authorList>
            <person name="Sun Q."/>
            <person name="Zhou Y."/>
        </authorList>
    </citation>
    <scope>NUCLEOTIDE SEQUENCE</scope>
    <source>
        <strain evidence="2">CGMCC 1.15254</strain>
    </source>
</reference>
<accession>A0A917BZD8</accession>
<dbReference type="InterPro" id="IPR009057">
    <property type="entry name" value="Homeodomain-like_sf"/>
</dbReference>
<dbReference type="AlphaFoldDB" id="A0A917BZD8"/>
<keyword evidence="1" id="KW-0175">Coiled coil</keyword>
<gene>
    <name evidence="2" type="ORF">GCM10011332_18600</name>
</gene>
<dbReference type="SUPFAM" id="SSF46689">
    <property type="entry name" value="Homeodomain-like"/>
    <property type="match status" value="1"/>
</dbReference>
<keyword evidence="3" id="KW-1185">Reference proteome</keyword>
<name>A0A917BZD8_9PROT</name>
<dbReference type="GO" id="GO:0006313">
    <property type="term" value="P:DNA transposition"/>
    <property type="evidence" value="ECO:0007669"/>
    <property type="project" value="InterPro"/>
</dbReference>
<dbReference type="InterPro" id="IPR052546">
    <property type="entry name" value="Transposase_8_domain"/>
</dbReference>
<evidence type="ECO:0000256" key="1">
    <source>
        <dbReference type="SAM" id="Coils"/>
    </source>
</evidence>
<evidence type="ECO:0000313" key="2">
    <source>
        <dbReference type="EMBL" id="GGF64806.1"/>
    </source>
</evidence>
<sequence length="93" mass="10548">MGKLKRPTPEQIITKLREAEVIIAQGNTIAIAARRIGVTEQTYYRWRNQYGGMKTSQAKKMKALEQENARLKKAVAELTLDKLILKEAAEGNY</sequence>
<dbReference type="GO" id="GO:0004803">
    <property type="term" value="F:transposase activity"/>
    <property type="evidence" value="ECO:0007669"/>
    <property type="project" value="InterPro"/>
</dbReference>
<dbReference type="Proteomes" id="UP000632498">
    <property type="component" value="Unassembled WGS sequence"/>
</dbReference>
<organism evidence="2 3">
    <name type="scientific">Terasakiella brassicae</name>
    <dbReference type="NCBI Taxonomy" id="1634917"/>
    <lineage>
        <taxon>Bacteria</taxon>
        <taxon>Pseudomonadati</taxon>
        <taxon>Pseudomonadota</taxon>
        <taxon>Alphaproteobacteria</taxon>
        <taxon>Rhodospirillales</taxon>
        <taxon>Terasakiellaceae</taxon>
        <taxon>Terasakiella</taxon>
    </lineage>
</organism>
<dbReference type="Pfam" id="PF01527">
    <property type="entry name" value="HTH_Tnp_1"/>
    <property type="match status" value="1"/>
</dbReference>